<keyword evidence="2" id="KW-1133">Transmembrane helix</keyword>
<name>A0AA35JT34_9SAUR</name>
<reference evidence="3" key="1">
    <citation type="submission" date="2022-12" db="EMBL/GenBank/DDBJ databases">
        <authorList>
            <person name="Alioto T."/>
            <person name="Alioto T."/>
            <person name="Gomez Garrido J."/>
        </authorList>
    </citation>
    <scope>NUCLEOTIDE SEQUENCE</scope>
</reference>
<evidence type="ECO:0000256" key="2">
    <source>
        <dbReference type="SAM" id="Phobius"/>
    </source>
</evidence>
<dbReference type="EMBL" id="OX395126">
    <property type="protein sequence ID" value="CAI5764594.1"/>
    <property type="molecule type" value="Genomic_DNA"/>
</dbReference>
<protein>
    <submittedName>
        <fullName evidence="3">Uncharacterized protein</fullName>
    </submittedName>
</protein>
<feature type="region of interest" description="Disordered" evidence="1">
    <location>
        <begin position="1"/>
        <end position="38"/>
    </location>
</feature>
<proteinExistence type="predicted"/>
<dbReference type="AlphaFoldDB" id="A0AA35JT34"/>
<keyword evidence="2" id="KW-0472">Membrane</keyword>
<evidence type="ECO:0000313" key="4">
    <source>
        <dbReference type="Proteomes" id="UP001178461"/>
    </source>
</evidence>
<keyword evidence="2" id="KW-0812">Transmembrane</keyword>
<feature type="compositionally biased region" description="Basic and acidic residues" evidence="1">
    <location>
        <begin position="1"/>
        <end position="16"/>
    </location>
</feature>
<feature type="transmembrane region" description="Helical" evidence="2">
    <location>
        <begin position="64"/>
        <end position="85"/>
    </location>
</feature>
<dbReference type="Proteomes" id="UP001178461">
    <property type="component" value="Chromosome 1"/>
</dbReference>
<evidence type="ECO:0000313" key="3">
    <source>
        <dbReference type="EMBL" id="CAI5764594.1"/>
    </source>
</evidence>
<accession>A0AA35JT34</accession>
<sequence length="117" mass="12632">METERGRGGRQKERGDSGGMGATHHPRQGDQVVLPGASELGEPNFHMRARGSSSFPFSPNLSHLLGFCRIAMLCGLSVCLHFLIWKKPHVAFSWSSIAASISCQHCDSGHSPGSPFD</sequence>
<gene>
    <name evidence="3" type="ORF">PODLI_1B007446</name>
</gene>
<keyword evidence="4" id="KW-1185">Reference proteome</keyword>
<organism evidence="3 4">
    <name type="scientific">Podarcis lilfordi</name>
    <name type="common">Lilford's wall lizard</name>
    <dbReference type="NCBI Taxonomy" id="74358"/>
    <lineage>
        <taxon>Eukaryota</taxon>
        <taxon>Metazoa</taxon>
        <taxon>Chordata</taxon>
        <taxon>Craniata</taxon>
        <taxon>Vertebrata</taxon>
        <taxon>Euteleostomi</taxon>
        <taxon>Lepidosauria</taxon>
        <taxon>Squamata</taxon>
        <taxon>Bifurcata</taxon>
        <taxon>Unidentata</taxon>
        <taxon>Episquamata</taxon>
        <taxon>Laterata</taxon>
        <taxon>Lacertibaenia</taxon>
        <taxon>Lacertidae</taxon>
        <taxon>Podarcis</taxon>
    </lineage>
</organism>
<evidence type="ECO:0000256" key="1">
    <source>
        <dbReference type="SAM" id="MobiDB-lite"/>
    </source>
</evidence>